<feature type="region of interest" description="Disordered" evidence="1">
    <location>
        <begin position="110"/>
        <end position="150"/>
    </location>
</feature>
<evidence type="ECO:0000313" key="2">
    <source>
        <dbReference type="EMBL" id="MDR6293334.1"/>
    </source>
</evidence>
<dbReference type="RefSeq" id="WP_309800233.1">
    <property type="nucleotide sequence ID" value="NZ_JAVDPW010000011.1"/>
</dbReference>
<feature type="compositionally biased region" description="Low complexity" evidence="1">
    <location>
        <begin position="191"/>
        <end position="201"/>
    </location>
</feature>
<accession>A0ABU1JXI4</accession>
<sequence length="228" mass="24597">MDNAPIDAAPDETQPVDPDREWTVWALGKLRELVDIGMRTARRIETQQMATPIVPPPPDFALMQARVARAVRLSIAMTERIREAYRARKAEAETAAAAVQERRQRRRAQVARAVAEALGPERPAGAAGAKDAGSPAAPRESLTETEVPDVELDTLPIDEIVRRICRRLGRAPDRLPQGWEDAVAEDGAAGPLDEPLPEALTDPPPEAPEPAAGRGGTGRPARKPPDSS</sequence>
<reference evidence="2 3" key="1">
    <citation type="submission" date="2023-07" db="EMBL/GenBank/DDBJ databases">
        <title>Sorghum-associated microbial communities from plants grown in Nebraska, USA.</title>
        <authorList>
            <person name="Schachtman D."/>
        </authorList>
    </citation>
    <scope>NUCLEOTIDE SEQUENCE [LARGE SCALE GENOMIC DNA]</scope>
    <source>
        <strain evidence="2 3">584</strain>
    </source>
</reference>
<gene>
    <name evidence="2" type="ORF">E9232_005884</name>
</gene>
<keyword evidence="3" id="KW-1185">Reference proteome</keyword>
<dbReference type="Proteomes" id="UP001262410">
    <property type="component" value="Unassembled WGS sequence"/>
</dbReference>
<organism evidence="2 3">
    <name type="scientific">Inquilinus ginsengisoli</name>
    <dbReference type="NCBI Taxonomy" id="363840"/>
    <lineage>
        <taxon>Bacteria</taxon>
        <taxon>Pseudomonadati</taxon>
        <taxon>Pseudomonadota</taxon>
        <taxon>Alphaproteobacteria</taxon>
        <taxon>Rhodospirillales</taxon>
        <taxon>Rhodospirillaceae</taxon>
        <taxon>Inquilinus</taxon>
    </lineage>
</organism>
<evidence type="ECO:0000313" key="3">
    <source>
        <dbReference type="Proteomes" id="UP001262410"/>
    </source>
</evidence>
<dbReference type="EMBL" id="JAVDPW010000011">
    <property type="protein sequence ID" value="MDR6293334.1"/>
    <property type="molecule type" value="Genomic_DNA"/>
</dbReference>
<evidence type="ECO:0000256" key="1">
    <source>
        <dbReference type="SAM" id="MobiDB-lite"/>
    </source>
</evidence>
<feature type="compositionally biased region" description="Low complexity" evidence="1">
    <location>
        <begin position="110"/>
        <end position="138"/>
    </location>
</feature>
<name>A0ABU1JXI4_9PROT</name>
<protein>
    <submittedName>
        <fullName evidence="2">Uncharacterized protein</fullName>
    </submittedName>
</protein>
<proteinExistence type="predicted"/>
<feature type="region of interest" description="Disordered" evidence="1">
    <location>
        <begin position="173"/>
        <end position="228"/>
    </location>
</feature>
<comment type="caution">
    <text evidence="2">The sequence shown here is derived from an EMBL/GenBank/DDBJ whole genome shotgun (WGS) entry which is preliminary data.</text>
</comment>